<gene>
    <name evidence="1" type="ORF">EGR_07343</name>
</gene>
<organism evidence="1 2">
    <name type="scientific">Echinococcus granulosus</name>
    <name type="common">Hydatid tapeworm</name>
    <dbReference type="NCBI Taxonomy" id="6210"/>
    <lineage>
        <taxon>Eukaryota</taxon>
        <taxon>Metazoa</taxon>
        <taxon>Spiralia</taxon>
        <taxon>Lophotrochozoa</taxon>
        <taxon>Platyhelminthes</taxon>
        <taxon>Cestoda</taxon>
        <taxon>Eucestoda</taxon>
        <taxon>Cyclophyllidea</taxon>
        <taxon>Taeniidae</taxon>
        <taxon>Echinococcus</taxon>
        <taxon>Echinococcus granulosus group</taxon>
    </lineage>
</organism>
<name>W6U9T6_ECHGR</name>
<dbReference type="RefSeq" id="XP_024348971.1">
    <property type="nucleotide sequence ID" value="XM_024496592.1"/>
</dbReference>
<proteinExistence type="predicted"/>
<keyword evidence="2" id="KW-1185">Reference proteome</keyword>
<dbReference type="Proteomes" id="UP000019149">
    <property type="component" value="Unassembled WGS sequence"/>
</dbReference>
<comment type="caution">
    <text evidence="1">The sequence shown here is derived from an EMBL/GenBank/DDBJ whole genome shotgun (WGS) entry which is preliminary data.</text>
</comment>
<evidence type="ECO:0000313" key="2">
    <source>
        <dbReference type="Proteomes" id="UP000019149"/>
    </source>
</evidence>
<dbReference type="GeneID" id="36343058"/>
<dbReference type="CTD" id="36343058"/>
<dbReference type="AlphaFoldDB" id="W6U9T6"/>
<reference evidence="1 2" key="1">
    <citation type="journal article" date="2013" name="Nat. Genet.">
        <title>The genome of the hydatid tapeworm Echinococcus granulosus.</title>
        <authorList>
            <person name="Zheng H."/>
            <person name="Zhang W."/>
            <person name="Zhang L."/>
            <person name="Zhang Z."/>
            <person name="Li J."/>
            <person name="Lu G."/>
            <person name="Zhu Y."/>
            <person name="Wang Y."/>
            <person name="Huang Y."/>
            <person name="Liu J."/>
            <person name="Kang H."/>
            <person name="Chen J."/>
            <person name="Wang L."/>
            <person name="Chen A."/>
            <person name="Yu S."/>
            <person name="Gao Z."/>
            <person name="Jin L."/>
            <person name="Gu W."/>
            <person name="Wang Z."/>
            <person name="Zhao L."/>
            <person name="Shi B."/>
            <person name="Wen H."/>
            <person name="Lin R."/>
            <person name="Jones M.K."/>
            <person name="Brejova B."/>
            <person name="Vinar T."/>
            <person name="Zhao G."/>
            <person name="McManus D.P."/>
            <person name="Chen Z."/>
            <person name="Zhou Y."/>
            <person name="Wang S."/>
        </authorList>
    </citation>
    <scope>NUCLEOTIDE SEQUENCE [LARGE SCALE GENOMIC DNA]</scope>
</reference>
<dbReference type="KEGG" id="egl:EGR_07343"/>
<sequence length="174" mass="20033">MVNGFGNGKDSKNPNCKSTIQWWNTYPSERVSGAAVILPSFRRFPTIHLKKAMKLPSSEHILFAILKASGIRINAVLDICGRTWINKFKTSLKIWISLSFLVKIAAKIKYQNYESLGNNFRITLPFMKSRNFSFTNETERKKSIPGEEIQHRYANYSKPKLFPILYTVGKTRQI</sequence>
<evidence type="ECO:0000313" key="1">
    <source>
        <dbReference type="EMBL" id="EUB57775.1"/>
    </source>
</evidence>
<protein>
    <submittedName>
        <fullName evidence="1">Uncharacterized protein</fullName>
    </submittedName>
</protein>
<accession>W6U9T6</accession>
<dbReference type="EMBL" id="APAU02000075">
    <property type="protein sequence ID" value="EUB57775.1"/>
    <property type="molecule type" value="Genomic_DNA"/>
</dbReference>